<dbReference type="InterPro" id="IPR052029">
    <property type="entry name" value="PpiD_chaperone"/>
</dbReference>
<keyword evidence="5 12" id="KW-1133">Transmembrane helix</keyword>
<name>A0A1I3NQ11_9FLAO</name>
<dbReference type="GO" id="GO:0003755">
    <property type="term" value="F:peptidyl-prolyl cis-trans isomerase activity"/>
    <property type="evidence" value="ECO:0007669"/>
    <property type="project" value="UniProtKB-KW"/>
</dbReference>
<evidence type="ECO:0000256" key="6">
    <source>
        <dbReference type="ARBA" id="ARBA00023136"/>
    </source>
</evidence>
<keyword evidence="11" id="KW-0697">Rotamase</keyword>
<keyword evidence="2" id="KW-1003">Cell membrane</keyword>
<dbReference type="STRING" id="1150112.SAMN04487893_103156"/>
<keyword evidence="3" id="KW-0997">Cell inner membrane</keyword>
<dbReference type="InterPro" id="IPR000297">
    <property type="entry name" value="PPIase_PpiC"/>
</dbReference>
<organism evidence="14 15">
    <name type="scientific">Myroides guanonis</name>
    <dbReference type="NCBI Taxonomy" id="1150112"/>
    <lineage>
        <taxon>Bacteria</taxon>
        <taxon>Pseudomonadati</taxon>
        <taxon>Bacteroidota</taxon>
        <taxon>Flavobacteriia</taxon>
        <taxon>Flavobacteriales</taxon>
        <taxon>Flavobacteriaceae</taxon>
        <taxon>Myroides</taxon>
    </lineage>
</organism>
<evidence type="ECO:0000256" key="10">
    <source>
        <dbReference type="ARBA" id="ARBA00042775"/>
    </source>
</evidence>
<feature type="domain" description="PpiC" evidence="13">
    <location>
        <begin position="344"/>
        <end position="450"/>
    </location>
</feature>
<dbReference type="AlphaFoldDB" id="A0A1I3NQ11"/>
<feature type="transmembrane region" description="Helical" evidence="12">
    <location>
        <begin position="12"/>
        <end position="31"/>
    </location>
</feature>
<evidence type="ECO:0000256" key="9">
    <source>
        <dbReference type="ARBA" id="ARBA00040743"/>
    </source>
</evidence>
<dbReference type="RefSeq" id="WP_090678239.1">
    <property type="nucleotide sequence ID" value="NZ_FORU01000003.1"/>
</dbReference>
<dbReference type="OrthoDB" id="9812372at2"/>
<dbReference type="SUPFAM" id="SSF54534">
    <property type="entry name" value="FKBP-like"/>
    <property type="match status" value="1"/>
</dbReference>
<dbReference type="InterPro" id="IPR046357">
    <property type="entry name" value="PPIase_dom_sf"/>
</dbReference>
<dbReference type="PANTHER" id="PTHR47529:SF1">
    <property type="entry name" value="PERIPLASMIC CHAPERONE PPID"/>
    <property type="match status" value="1"/>
</dbReference>
<protein>
    <recommendedName>
        <fullName evidence="9">Periplasmic chaperone PpiD</fullName>
    </recommendedName>
    <alternativeName>
        <fullName evidence="10">Periplasmic folding chaperone</fullName>
    </alternativeName>
</protein>
<dbReference type="Pfam" id="PF13616">
    <property type="entry name" value="Rotamase_3"/>
    <property type="match status" value="1"/>
</dbReference>
<dbReference type="Pfam" id="PF13623">
    <property type="entry name" value="SurA_N_2"/>
    <property type="match status" value="1"/>
</dbReference>
<keyword evidence="15" id="KW-1185">Reference proteome</keyword>
<dbReference type="EMBL" id="FORU01000003">
    <property type="protein sequence ID" value="SFJ11272.1"/>
    <property type="molecule type" value="Genomic_DNA"/>
</dbReference>
<comment type="similarity">
    <text evidence="8">Belongs to the PpiD chaperone family.</text>
</comment>
<dbReference type="Gene3D" id="3.10.50.40">
    <property type="match status" value="1"/>
</dbReference>
<gene>
    <name evidence="14" type="ORF">SAMN04487893_103156</name>
</gene>
<evidence type="ECO:0000256" key="12">
    <source>
        <dbReference type="SAM" id="Phobius"/>
    </source>
</evidence>
<keyword evidence="4 12" id="KW-0812">Transmembrane</keyword>
<evidence type="ECO:0000313" key="14">
    <source>
        <dbReference type="EMBL" id="SFJ11272.1"/>
    </source>
</evidence>
<evidence type="ECO:0000259" key="13">
    <source>
        <dbReference type="PROSITE" id="PS50198"/>
    </source>
</evidence>
<dbReference type="PROSITE" id="PS50198">
    <property type="entry name" value="PPIC_PPIASE_2"/>
    <property type="match status" value="1"/>
</dbReference>
<accession>A0A1I3NQ11</accession>
<keyword evidence="6 12" id="KW-0472">Membrane</keyword>
<reference evidence="15" key="1">
    <citation type="submission" date="2016-10" db="EMBL/GenBank/DDBJ databases">
        <authorList>
            <person name="Varghese N."/>
            <person name="Submissions S."/>
        </authorList>
    </citation>
    <scope>NUCLEOTIDE SEQUENCE [LARGE SCALE GENOMIC DNA]</scope>
    <source>
        <strain evidence="15">DSM 26542</strain>
    </source>
</reference>
<dbReference type="Proteomes" id="UP000243887">
    <property type="component" value="Unassembled WGS sequence"/>
</dbReference>
<proteinExistence type="inferred from homology"/>
<evidence type="ECO:0000256" key="4">
    <source>
        <dbReference type="ARBA" id="ARBA00022692"/>
    </source>
</evidence>
<evidence type="ECO:0000313" key="15">
    <source>
        <dbReference type="Proteomes" id="UP000243887"/>
    </source>
</evidence>
<dbReference type="GO" id="GO:0005886">
    <property type="term" value="C:plasma membrane"/>
    <property type="evidence" value="ECO:0007669"/>
    <property type="project" value="UniProtKB-SubCell"/>
</dbReference>
<evidence type="ECO:0000256" key="8">
    <source>
        <dbReference type="ARBA" id="ARBA00038408"/>
    </source>
</evidence>
<evidence type="ECO:0000256" key="3">
    <source>
        <dbReference type="ARBA" id="ARBA00022519"/>
    </source>
</evidence>
<sequence length="701" mass="77343">MAVLSKIRQKSVLLIAVIGIALLAFIIGDLVNSGSLNSGSRNVGSINGVEINTQEFLHKVAQAEQNGKMSNAQANQAVWNQELNSIILTSEFEKLGLQIGKDQLINVIKQNPNFASNPQFQNQLGQFDIAKFNEFVLGMKNAGQDQWNSWLSYEKELEKVGIQQMYNALITASIYTTSTDAKAVYKSENDKVSFDYVTVAYSTINNEEVKVSDDEISTYIKQHENKFKSDFTREIEYAFIDGSPSEQDKEEVKERVADLLKPTVVYNASTSTNDTVAGFKTTKNVIDYVNTNSDVKFDSVYYTKSDLPLEFQEQLFNLTPGEVFGPYYFNDHYCLTRLVNKKQGEKVKAAHILITFEGSQAPQSNPRSKEEAKAEADRLLKEVQANPEKFGELAQLNSEDPGSKNTAGEYDNISRGQMVPQFDAFIFDNPVGKIGVVETDFGYHVIKVIEKKEAVQLATIAQKIEISDATGDVIYTQATKLEQDAASGNLEELATQMKLAFQKDITVRPFDEQLPVVGNQRTVISWAFGRDSKVGDIKRFDISDGYIVARLKSKNDTGLLSVTEARATVEPILMDEKKATLIRQKMNGATIEEIASKSGAAIASVSDATLQNPLITNIGQEAKVVGTAFATAVGQNSKLVDGTKGVYMVKTKAINKAPELPNYNNYKQKESIANKNSASSKALNALKNAAEIKDNRVGTVL</sequence>
<dbReference type="InterPro" id="IPR027304">
    <property type="entry name" value="Trigger_fact/SurA_dom_sf"/>
</dbReference>
<dbReference type="SUPFAM" id="SSF109998">
    <property type="entry name" value="Triger factor/SurA peptide-binding domain-like"/>
    <property type="match status" value="1"/>
</dbReference>
<keyword evidence="7" id="KW-0143">Chaperone</keyword>
<comment type="subcellular location">
    <subcellularLocation>
        <location evidence="1">Cell inner membrane</location>
        <topology evidence="1">Single-pass type II membrane protein</topology>
        <orientation evidence="1">Periplasmic side</orientation>
    </subcellularLocation>
</comment>
<keyword evidence="11 14" id="KW-0413">Isomerase</keyword>
<evidence type="ECO:0000256" key="2">
    <source>
        <dbReference type="ARBA" id="ARBA00022475"/>
    </source>
</evidence>
<evidence type="ECO:0000256" key="7">
    <source>
        <dbReference type="ARBA" id="ARBA00023186"/>
    </source>
</evidence>
<evidence type="ECO:0000256" key="11">
    <source>
        <dbReference type="PROSITE-ProRule" id="PRU00278"/>
    </source>
</evidence>
<dbReference type="PANTHER" id="PTHR47529">
    <property type="entry name" value="PEPTIDYL-PROLYL CIS-TRANS ISOMERASE D"/>
    <property type="match status" value="1"/>
</dbReference>
<evidence type="ECO:0000256" key="5">
    <source>
        <dbReference type="ARBA" id="ARBA00022989"/>
    </source>
</evidence>
<evidence type="ECO:0000256" key="1">
    <source>
        <dbReference type="ARBA" id="ARBA00004382"/>
    </source>
</evidence>